<evidence type="ECO:0000313" key="5">
    <source>
        <dbReference type="Proteomes" id="UP000001955"/>
    </source>
</evidence>
<dbReference type="AlphaFoldDB" id="I2B9F9"/>
<keyword evidence="1 4" id="KW-0489">Methyltransferase</keyword>
<keyword evidence="5" id="KW-1185">Reference proteome</keyword>
<keyword evidence="2" id="KW-0808">Transferase</keyword>
<evidence type="ECO:0000313" key="4">
    <source>
        <dbReference type="EMBL" id="AFJ47163.1"/>
    </source>
</evidence>
<dbReference type="OrthoDB" id="9816043at2"/>
<organism evidence="4 5">
    <name type="scientific">Shimwellia blattae (strain ATCC 29907 / DSM 4481 / JCM 1650 / NBRC 105725 / CDC 9005-74)</name>
    <name type="common">Escherichia blattae</name>
    <dbReference type="NCBI Taxonomy" id="630626"/>
    <lineage>
        <taxon>Bacteria</taxon>
        <taxon>Pseudomonadati</taxon>
        <taxon>Pseudomonadota</taxon>
        <taxon>Gammaproteobacteria</taxon>
        <taxon>Enterobacterales</taxon>
        <taxon>Enterobacteriaceae</taxon>
        <taxon>Shimwellia</taxon>
    </lineage>
</organism>
<dbReference type="GO" id="GO:0008170">
    <property type="term" value="F:N-methyltransferase activity"/>
    <property type="evidence" value="ECO:0007669"/>
    <property type="project" value="InterPro"/>
</dbReference>
<feature type="domain" description="DNA methylase N-4/N-6" evidence="3">
    <location>
        <begin position="3"/>
        <end position="50"/>
    </location>
</feature>
<dbReference type="SUPFAM" id="SSF53335">
    <property type="entry name" value="S-adenosyl-L-methionine-dependent methyltransferases"/>
    <property type="match status" value="1"/>
</dbReference>
<sequence length="61" mass="6729">MLWEMINASSKPGDVVADFFMGSGSTMKMAIAAGRRGIGIEMETARFNQTVDEIKEITMKQ</sequence>
<gene>
    <name evidence="4" type="ordered locus">EBL_c20720</name>
</gene>
<dbReference type="InterPro" id="IPR029063">
    <property type="entry name" value="SAM-dependent_MTases_sf"/>
</dbReference>
<dbReference type="HOGENOM" id="CLU_162747_0_0_6"/>
<dbReference type="eggNOG" id="COG0863">
    <property type="taxonomic scope" value="Bacteria"/>
</dbReference>
<dbReference type="Proteomes" id="UP000001955">
    <property type="component" value="Chromosome"/>
</dbReference>
<proteinExistence type="predicted"/>
<dbReference type="PATRIC" id="fig|630626.3.peg.2014"/>
<evidence type="ECO:0000259" key="3">
    <source>
        <dbReference type="Pfam" id="PF01555"/>
    </source>
</evidence>
<dbReference type="EMBL" id="CP001560">
    <property type="protein sequence ID" value="AFJ47163.1"/>
    <property type="molecule type" value="Genomic_DNA"/>
</dbReference>
<dbReference type="GO" id="GO:0032259">
    <property type="term" value="P:methylation"/>
    <property type="evidence" value="ECO:0007669"/>
    <property type="project" value="UniProtKB-KW"/>
</dbReference>
<dbReference type="KEGG" id="ebt:EBL_c20720"/>
<protein>
    <submittedName>
        <fullName evidence="4">C-terminal part of DNA methylase</fullName>
    </submittedName>
</protein>
<name>I2B9F9_SHIBC</name>
<reference evidence="4 5" key="1">
    <citation type="journal article" date="2012" name="J. Bacteriol.">
        <title>Complete genome sequence of the B12-producing Shimwellia blattae strain DSM 4481, isolated from a cockroach.</title>
        <authorList>
            <person name="Brzuszkiewicz E."/>
            <person name="Waschkowitz T."/>
            <person name="Wiezer A."/>
            <person name="Daniel R."/>
        </authorList>
    </citation>
    <scope>NUCLEOTIDE SEQUENCE [LARGE SCALE GENOMIC DNA]</scope>
    <source>
        <strain evidence="5">ATCC 29907 / DSM 4481 / JCM 1650 / NBRC 105725 / CDC 9005-74</strain>
    </source>
</reference>
<dbReference type="PRINTS" id="PR00508">
    <property type="entry name" value="S21N4MTFRASE"/>
</dbReference>
<dbReference type="InterPro" id="IPR001091">
    <property type="entry name" value="RM_Methyltransferase"/>
</dbReference>
<dbReference type="REBASE" id="48355">
    <property type="entry name" value="M.Ebl4481ORF20720P"/>
</dbReference>
<dbReference type="InterPro" id="IPR002941">
    <property type="entry name" value="DNA_methylase_N4/N6"/>
</dbReference>
<dbReference type="STRING" id="630626.EBL_c20720"/>
<dbReference type="GO" id="GO:0003677">
    <property type="term" value="F:DNA binding"/>
    <property type="evidence" value="ECO:0007669"/>
    <property type="project" value="InterPro"/>
</dbReference>
<dbReference type="Gene3D" id="3.40.50.150">
    <property type="entry name" value="Vaccinia Virus protein VP39"/>
    <property type="match status" value="1"/>
</dbReference>
<accession>I2B9F9</accession>
<evidence type="ECO:0000256" key="1">
    <source>
        <dbReference type="ARBA" id="ARBA00022603"/>
    </source>
</evidence>
<dbReference type="Pfam" id="PF01555">
    <property type="entry name" value="N6_N4_Mtase"/>
    <property type="match status" value="1"/>
</dbReference>
<evidence type="ECO:0000256" key="2">
    <source>
        <dbReference type="ARBA" id="ARBA00022679"/>
    </source>
</evidence>